<keyword evidence="9" id="KW-1185">Reference proteome</keyword>
<evidence type="ECO:0000313" key="8">
    <source>
        <dbReference type="EMBL" id="MFA9478690.1"/>
    </source>
</evidence>
<evidence type="ECO:0000256" key="1">
    <source>
        <dbReference type="ARBA" id="ARBA00005854"/>
    </source>
</evidence>
<evidence type="ECO:0000256" key="4">
    <source>
        <dbReference type="ARBA" id="ARBA00023027"/>
    </source>
</evidence>
<evidence type="ECO:0000256" key="5">
    <source>
        <dbReference type="RuleBase" id="RU003719"/>
    </source>
</evidence>
<name>A0ABV4U694_9BACT</name>
<protein>
    <submittedName>
        <fullName evidence="8">Phosphoglycerate dehydrogenase</fullName>
    </submittedName>
</protein>
<reference evidence="8 9" key="1">
    <citation type="submission" date="2024-08" db="EMBL/GenBank/DDBJ databases">
        <title>Whole-genome sequencing of halo(alkali)philic microorganisms from hypersaline lakes.</title>
        <authorList>
            <person name="Sorokin D.Y."/>
            <person name="Merkel A.Y."/>
            <person name="Messina E."/>
            <person name="Yakimov M."/>
        </authorList>
    </citation>
    <scope>NUCLEOTIDE SEQUENCE [LARGE SCALE GENOMIC DNA]</scope>
    <source>
        <strain evidence="8 9">AB-hyl4</strain>
    </source>
</reference>
<dbReference type="InterPro" id="IPR006139">
    <property type="entry name" value="D-isomer_2_OHA_DH_cat_dom"/>
</dbReference>
<dbReference type="Proteomes" id="UP001575105">
    <property type="component" value="Unassembled WGS sequence"/>
</dbReference>
<keyword evidence="3 5" id="KW-0560">Oxidoreductase</keyword>
<evidence type="ECO:0000256" key="3">
    <source>
        <dbReference type="ARBA" id="ARBA00023002"/>
    </source>
</evidence>
<sequence length="326" mass="36033">MPEQPKRILLTTTSYQDTPGKHHELLKQSGHEVVRARGPLPENEMLKLVTSDGGFDGLLHGDDAITRKVIEAALPRLQCLSKYGIGLDSVDVTAATDLKVPVLFTPGVNHTTVAEHTFGLMIALAKHFIPEVNHVKAGNWKRITGSELANKTIAILGLGRIGKEVAKRARAFDMNVIAYDVYWDEEFVKQYDVRKCDTADQAAREADVVSMHMNLTEENRHFINKDRIATMKDGAMIINCSRGGLVNEADVAEACKSGKLLGYGTDVLDKEPMQTPHPFQTIDNIIVTPHIGSRTFESVERQAVMATENLLRLLNGEKPLAQANQF</sequence>
<comment type="similarity">
    <text evidence="1 5">Belongs to the D-isomer specific 2-hydroxyacid dehydrogenase family.</text>
</comment>
<evidence type="ECO:0000259" key="6">
    <source>
        <dbReference type="Pfam" id="PF00389"/>
    </source>
</evidence>
<keyword evidence="2" id="KW-0028">Amino-acid biosynthesis</keyword>
<evidence type="ECO:0000259" key="7">
    <source>
        <dbReference type="Pfam" id="PF02826"/>
    </source>
</evidence>
<dbReference type="InterPro" id="IPR050857">
    <property type="entry name" value="D-2-hydroxyacid_DH"/>
</dbReference>
<dbReference type="PROSITE" id="PS00065">
    <property type="entry name" value="D_2_HYDROXYACID_DH_1"/>
    <property type="match status" value="1"/>
</dbReference>
<dbReference type="SUPFAM" id="SSF51735">
    <property type="entry name" value="NAD(P)-binding Rossmann-fold domains"/>
    <property type="match status" value="1"/>
</dbReference>
<dbReference type="Gene3D" id="3.40.50.720">
    <property type="entry name" value="NAD(P)-binding Rossmann-like Domain"/>
    <property type="match status" value="2"/>
</dbReference>
<keyword evidence="4" id="KW-0520">NAD</keyword>
<dbReference type="InterPro" id="IPR029753">
    <property type="entry name" value="D-isomer_DH_CS"/>
</dbReference>
<dbReference type="InterPro" id="IPR036291">
    <property type="entry name" value="NAD(P)-bd_dom_sf"/>
</dbReference>
<dbReference type="Pfam" id="PF02826">
    <property type="entry name" value="2-Hacid_dh_C"/>
    <property type="match status" value="1"/>
</dbReference>
<evidence type="ECO:0000256" key="2">
    <source>
        <dbReference type="ARBA" id="ARBA00022605"/>
    </source>
</evidence>
<dbReference type="EMBL" id="JBGUBD010000005">
    <property type="protein sequence ID" value="MFA9478690.1"/>
    <property type="molecule type" value="Genomic_DNA"/>
</dbReference>
<dbReference type="SUPFAM" id="SSF52283">
    <property type="entry name" value="Formate/glycerate dehydrogenase catalytic domain-like"/>
    <property type="match status" value="1"/>
</dbReference>
<gene>
    <name evidence="8" type="ORF">ACERK3_10315</name>
</gene>
<dbReference type="CDD" id="cd12172">
    <property type="entry name" value="PGDH_like_2"/>
    <property type="match status" value="1"/>
</dbReference>
<dbReference type="Pfam" id="PF00389">
    <property type="entry name" value="2-Hacid_dh"/>
    <property type="match status" value="1"/>
</dbReference>
<dbReference type="InterPro" id="IPR029752">
    <property type="entry name" value="D-isomer_DH_CS1"/>
</dbReference>
<feature type="domain" description="D-isomer specific 2-hydroxyacid dehydrogenase NAD-binding" evidence="7">
    <location>
        <begin position="118"/>
        <end position="292"/>
    </location>
</feature>
<dbReference type="PANTHER" id="PTHR42789">
    <property type="entry name" value="D-ISOMER SPECIFIC 2-HYDROXYACID DEHYDROGENASE FAMILY PROTEIN (AFU_ORTHOLOGUE AFUA_6G10090)"/>
    <property type="match status" value="1"/>
</dbReference>
<evidence type="ECO:0000313" key="9">
    <source>
        <dbReference type="Proteomes" id="UP001575105"/>
    </source>
</evidence>
<organism evidence="8 9">
    <name type="scientific">Natronomicrosphaera hydrolytica</name>
    <dbReference type="NCBI Taxonomy" id="3242702"/>
    <lineage>
        <taxon>Bacteria</taxon>
        <taxon>Pseudomonadati</taxon>
        <taxon>Planctomycetota</taxon>
        <taxon>Phycisphaerae</taxon>
        <taxon>Phycisphaerales</taxon>
        <taxon>Phycisphaeraceae</taxon>
        <taxon>Natronomicrosphaera</taxon>
    </lineage>
</organism>
<dbReference type="RefSeq" id="WP_425345616.1">
    <property type="nucleotide sequence ID" value="NZ_JBGUBD010000005.1"/>
</dbReference>
<proteinExistence type="inferred from homology"/>
<dbReference type="PANTHER" id="PTHR42789:SF1">
    <property type="entry name" value="D-ISOMER SPECIFIC 2-HYDROXYACID DEHYDROGENASE FAMILY PROTEIN (AFU_ORTHOLOGUE AFUA_6G10090)"/>
    <property type="match status" value="1"/>
</dbReference>
<comment type="caution">
    <text evidence="8">The sequence shown here is derived from an EMBL/GenBank/DDBJ whole genome shotgun (WGS) entry which is preliminary data.</text>
</comment>
<feature type="domain" description="D-isomer specific 2-hydroxyacid dehydrogenase catalytic" evidence="6">
    <location>
        <begin position="22"/>
        <end position="322"/>
    </location>
</feature>
<dbReference type="PROSITE" id="PS00671">
    <property type="entry name" value="D_2_HYDROXYACID_DH_3"/>
    <property type="match status" value="1"/>
</dbReference>
<dbReference type="InterPro" id="IPR006140">
    <property type="entry name" value="D-isomer_DH_NAD-bd"/>
</dbReference>
<accession>A0ABV4U694</accession>